<dbReference type="OrthoDB" id="3937833at2759"/>
<organism evidence="3 4">
    <name type="scientific">Aplosporella prunicola CBS 121167</name>
    <dbReference type="NCBI Taxonomy" id="1176127"/>
    <lineage>
        <taxon>Eukaryota</taxon>
        <taxon>Fungi</taxon>
        <taxon>Dikarya</taxon>
        <taxon>Ascomycota</taxon>
        <taxon>Pezizomycotina</taxon>
        <taxon>Dothideomycetes</taxon>
        <taxon>Dothideomycetes incertae sedis</taxon>
        <taxon>Botryosphaeriales</taxon>
        <taxon>Aplosporellaceae</taxon>
        <taxon>Aplosporella</taxon>
    </lineage>
</organism>
<feature type="compositionally biased region" description="Low complexity" evidence="2">
    <location>
        <begin position="211"/>
        <end position="223"/>
    </location>
</feature>
<feature type="compositionally biased region" description="Polar residues" evidence="2">
    <location>
        <begin position="247"/>
        <end position="258"/>
    </location>
</feature>
<sequence length="427" mass="47265">MTSSSIENIDIASVPAVVQFNDDGESNTFLPPSDTHSVTFSLRLDAATKSAFAKLRVDIAARASRRPVPVFLYIKPERITSLSAEEAAETPPAVQSQLKTTLTRLDFTLRVPADLIAPPQPPVPKNKAAGDVLAVLDALAAATTFSIYIPSTHLPHSQAQSLCKLARDGELRALESEAGTAHLHQGKGGRVCAPGELIGRKLEEKARSDEPAGPSAGAESPPSYDELGLSPPPLSQPPAKKRRVEKLTSSDVKSNTASSRTLDAAAIQALCQETYRKMLRESQAEQQACIDEQIQQSMRDLETRMLEKVDERLDALRREMDVVREQQVRTREAVHESLEQVRDEQQEGLWEVREKINEVREELKGDYDDCREAAADEGAELADQQCEERFYGLRIEMREYVEEELQGVEERIKGGLAEMTFSLDFDN</sequence>
<gene>
    <name evidence="3" type="ORF">K452DRAFT_295813</name>
</gene>
<protein>
    <submittedName>
        <fullName evidence="3">Uncharacterized protein</fullName>
    </submittedName>
</protein>
<keyword evidence="1" id="KW-0175">Coiled coil</keyword>
<proteinExistence type="predicted"/>
<dbReference type="Proteomes" id="UP000799438">
    <property type="component" value="Unassembled WGS sequence"/>
</dbReference>
<dbReference type="EMBL" id="ML995478">
    <property type="protein sequence ID" value="KAF2145304.1"/>
    <property type="molecule type" value="Genomic_DNA"/>
</dbReference>
<evidence type="ECO:0000313" key="3">
    <source>
        <dbReference type="EMBL" id="KAF2145304.1"/>
    </source>
</evidence>
<evidence type="ECO:0000313" key="4">
    <source>
        <dbReference type="Proteomes" id="UP000799438"/>
    </source>
</evidence>
<keyword evidence="4" id="KW-1185">Reference proteome</keyword>
<feature type="coiled-coil region" evidence="1">
    <location>
        <begin position="299"/>
        <end position="373"/>
    </location>
</feature>
<name>A0A6A6BPZ5_9PEZI</name>
<dbReference type="RefSeq" id="XP_033401016.1">
    <property type="nucleotide sequence ID" value="XM_033541857.1"/>
</dbReference>
<accession>A0A6A6BPZ5</accession>
<evidence type="ECO:0000256" key="2">
    <source>
        <dbReference type="SAM" id="MobiDB-lite"/>
    </source>
</evidence>
<dbReference type="GeneID" id="54299354"/>
<evidence type="ECO:0000256" key="1">
    <source>
        <dbReference type="SAM" id="Coils"/>
    </source>
</evidence>
<reference evidence="3" key="1">
    <citation type="journal article" date="2020" name="Stud. Mycol.">
        <title>101 Dothideomycetes genomes: a test case for predicting lifestyles and emergence of pathogens.</title>
        <authorList>
            <person name="Haridas S."/>
            <person name="Albert R."/>
            <person name="Binder M."/>
            <person name="Bloem J."/>
            <person name="Labutti K."/>
            <person name="Salamov A."/>
            <person name="Andreopoulos B."/>
            <person name="Baker S."/>
            <person name="Barry K."/>
            <person name="Bills G."/>
            <person name="Bluhm B."/>
            <person name="Cannon C."/>
            <person name="Castanera R."/>
            <person name="Culley D."/>
            <person name="Daum C."/>
            <person name="Ezra D."/>
            <person name="Gonzalez J."/>
            <person name="Henrissat B."/>
            <person name="Kuo A."/>
            <person name="Liang C."/>
            <person name="Lipzen A."/>
            <person name="Lutzoni F."/>
            <person name="Magnuson J."/>
            <person name="Mondo S."/>
            <person name="Nolan M."/>
            <person name="Ohm R."/>
            <person name="Pangilinan J."/>
            <person name="Park H.-J."/>
            <person name="Ramirez L."/>
            <person name="Alfaro M."/>
            <person name="Sun H."/>
            <person name="Tritt A."/>
            <person name="Yoshinaga Y."/>
            <person name="Zwiers L.-H."/>
            <person name="Turgeon B."/>
            <person name="Goodwin S."/>
            <person name="Spatafora J."/>
            <person name="Crous P."/>
            <person name="Grigoriev I."/>
        </authorList>
    </citation>
    <scope>NUCLEOTIDE SEQUENCE</scope>
    <source>
        <strain evidence="3">CBS 121167</strain>
    </source>
</reference>
<feature type="region of interest" description="Disordered" evidence="2">
    <location>
        <begin position="204"/>
        <end position="258"/>
    </location>
</feature>
<dbReference type="AlphaFoldDB" id="A0A6A6BPZ5"/>